<dbReference type="AlphaFoldDB" id="A0A170QBY5"/>
<evidence type="ECO:0000313" key="1">
    <source>
        <dbReference type="EMBL" id="CUV08461.1"/>
    </source>
</evidence>
<gene>
    <name evidence="1" type="ORF">MGWOODY_Mmi1578</name>
</gene>
<reference evidence="1" key="1">
    <citation type="submission" date="2015-10" db="EMBL/GenBank/DDBJ databases">
        <authorList>
            <person name="Gilbert D.G."/>
        </authorList>
    </citation>
    <scope>NUCLEOTIDE SEQUENCE</scope>
</reference>
<proteinExistence type="predicted"/>
<name>A0A170QBY5_9ZZZZ</name>
<protein>
    <submittedName>
        <fullName evidence="1">Uncharacterized protein</fullName>
    </submittedName>
</protein>
<accession>A0A170QBY5</accession>
<sequence length="37" mass="4177">MTHPSNMNGPKIGHKNYLKILPMVVSANVVQDEQRKT</sequence>
<organism evidence="1">
    <name type="scientific">hydrothermal vent metagenome</name>
    <dbReference type="NCBI Taxonomy" id="652676"/>
    <lineage>
        <taxon>unclassified sequences</taxon>
        <taxon>metagenomes</taxon>
        <taxon>ecological metagenomes</taxon>
    </lineage>
</organism>
<dbReference type="EMBL" id="FAXC01000070">
    <property type="protein sequence ID" value="CUV08461.1"/>
    <property type="molecule type" value="Genomic_DNA"/>
</dbReference>